<dbReference type="AlphaFoldDB" id="A0A8H3E1X2"/>
<evidence type="ECO:0000313" key="2">
    <source>
        <dbReference type="Proteomes" id="UP000663827"/>
    </source>
</evidence>
<proteinExistence type="predicted"/>
<sequence>MPHEINSIARYGPTLKEYLLSKQLNRLPSVNSIRRAIRTLSDPEKVTCETFETILYLGDHSIYTHLPILLSEDARAALPACIGLIETYCRGRRLLLDRAYGFLCLQVLSLLVQYTLLSDHGYDKLLFSITGIPDEPIVEIFNGSSMKTLVPLLRSHDSNKDIEVTNGFGWHIDRKTGKDVCFLQIGGCSTTQVQSLVQLIWASRAQLLLAAQWSTVHFPGLAGLLCWIWSGIARKFGTSQPTPISKPIWVQFADLIIRYSLQANEIEGTLLKLAVLRSPQFTKTALFNLSFDSAVNDQDSALISRYTLGQLQICSNLPMAVILFCFAFPNIKSDLTIHKLFTTYLGVFWLGAGTRKDPNFFDEKLFVYCQSFVHALTSPCYEPVSRVAKYHPTALTKLLDLIGEELYEVLGAAILMPLISPGIKPDAYSKCRISFFEWTRLTKLYQRDLSNTFTGISSHSPRL</sequence>
<comment type="caution">
    <text evidence="1">The sequence shown here is derived from an EMBL/GenBank/DDBJ whole genome shotgun (WGS) entry which is preliminary data.</text>
</comment>
<reference evidence="1" key="1">
    <citation type="submission" date="2021-01" db="EMBL/GenBank/DDBJ databases">
        <authorList>
            <person name="Kaushik A."/>
        </authorList>
    </citation>
    <scope>NUCLEOTIDE SEQUENCE</scope>
    <source>
        <strain evidence="1">AG5</strain>
    </source>
</reference>
<name>A0A8H3E1X2_9AGAM</name>
<dbReference type="Proteomes" id="UP000663827">
    <property type="component" value="Unassembled WGS sequence"/>
</dbReference>
<gene>
    <name evidence="1" type="ORF">RDB_LOCUS116894</name>
</gene>
<evidence type="ECO:0000313" key="1">
    <source>
        <dbReference type="EMBL" id="CAE7181192.1"/>
    </source>
</evidence>
<organism evidence="1 2">
    <name type="scientific">Rhizoctonia solani</name>
    <dbReference type="NCBI Taxonomy" id="456999"/>
    <lineage>
        <taxon>Eukaryota</taxon>
        <taxon>Fungi</taxon>
        <taxon>Dikarya</taxon>
        <taxon>Basidiomycota</taxon>
        <taxon>Agaricomycotina</taxon>
        <taxon>Agaricomycetes</taxon>
        <taxon>Cantharellales</taxon>
        <taxon>Ceratobasidiaceae</taxon>
        <taxon>Rhizoctonia</taxon>
    </lineage>
</organism>
<dbReference type="EMBL" id="CAJNJQ010002628">
    <property type="protein sequence ID" value="CAE7181192.1"/>
    <property type="molecule type" value="Genomic_DNA"/>
</dbReference>
<protein>
    <submittedName>
        <fullName evidence="1">Uncharacterized protein</fullName>
    </submittedName>
</protein>
<accession>A0A8H3E1X2</accession>